<dbReference type="AlphaFoldDB" id="A0A067Q8P4"/>
<dbReference type="Proteomes" id="UP000027265">
    <property type="component" value="Unassembled WGS sequence"/>
</dbReference>
<accession>A0A067Q8P4</accession>
<sequence length="372" mass="41601">MAARTANNRRESLFQLYDKLQQHRDDDALSWLQEGAAVFDDKHDHPHQSGSPFSSYSYAPSAISLSPPKDDSDSDSDSNADGYSHPDQYTLGTDHDFDGSKAELLEPIDLFEVENSFDSQYEPDFDLNQSVLTSRPSDPSPMNVANVNYRFNFVPEMVPPEERYSSRSSRPSQKIPLQYDESDADADGESTGDATDDEYLPSPLIISRKRRAPSDFYAPSSPASTSHSTSFTSSPSPSMVRLKRPRTNPAPRNTQASSFSAAHPPLKPNPWACPHCPWIQRNRRTPDLKRHIRTHFHNIEEPKWVCCGVPLELATQYGVPTAAVHVNYRGRVMVGGCFTPFSRRDALKRHLGNTKIPCVGNIGANWFGDEQS</sequence>
<dbReference type="OrthoDB" id="8922241at2759"/>
<feature type="region of interest" description="Disordered" evidence="1">
    <location>
        <begin position="161"/>
        <end position="264"/>
    </location>
</feature>
<feature type="region of interest" description="Disordered" evidence="1">
    <location>
        <begin position="40"/>
        <end position="99"/>
    </location>
</feature>
<dbReference type="STRING" id="933084.A0A067Q8P4"/>
<reference evidence="3" key="1">
    <citation type="journal article" date="2014" name="Proc. Natl. Acad. Sci. U.S.A.">
        <title>Extensive sampling of basidiomycete genomes demonstrates inadequacy of the white-rot/brown-rot paradigm for wood decay fungi.</title>
        <authorList>
            <person name="Riley R."/>
            <person name="Salamov A.A."/>
            <person name="Brown D.W."/>
            <person name="Nagy L.G."/>
            <person name="Floudas D."/>
            <person name="Held B.W."/>
            <person name="Levasseur A."/>
            <person name="Lombard V."/>
            <person name="Morin E."/>
            <person name="Otillar R."/>
            <person name="Lindquist E.A."/>
            <person name="Sun H."/>
            <person name="LaButti K.M."/>
            <person name="Schmutz J."/>
            <person name="Jabbour D."/>
            <person name="Luo H."/>
            <person name="Baker S.E."/>
            <person name="Pisabarro A.G."/>
            <person name="Walton J.D."/>
            <person name="Blanchette R.A."/>
            <person name="Henrissat B."/>
            <person name="Martin F."/>
            <person name="Cullen D."/>
            <person name="Hibbett D.S."/>
            <person name="Grigoriev I.V."/>
        </authorList>
    </citation>
    <scope>NUCLEOTIDE SEQUENCE [LARGE SCALE GENOMIC DNA]</scope>
    <source>
        <strain evidence="3">MUCL 33604</strain>
    </source>
</reference>
<proteinExistence type="predicted"/>
<feature type="compositionally biased region" description="Polar residues" evidence="1">
    <location>
        <begin position="250"/>
        <end position="260"/>
    </location>
</feature>
<evidence type="ECO:0000313" key="2">
    <source>
        <dbReference type="EMBL" id="KDQ62530.1"/>
    </source>
</evidence>
<name>A0A067Q8P4_9AGAM</name>
<evidence type="ECO:0008006" key="4">
    <source>
        <dbReference type="Google" id="ProtNLM"/>
    </source>
</evidence>
<organism evidence="2 3">
    <name type="scientific">Jaapia argillacea MUCL 33604</name>
    <dbReference type="NCBI Taxonomy" id="933084"/>
    <lineage>
        <taxon>Eukaryota</taxon>
        <taxon>Fungi</taxon>
        <taxon>Dikarya</taxon>
        <taxon>Basidiomycota</taxon>
        <taxon>Agaricomycotina</taxon>
        <taxon>Agaricomycetes</taxon>
        <taxon>Agaricomycetidae</taxon>
        <taxon>Jaapiales</taxon>
        <taxon>Jaapiaceae</taxon>
        <taxon>Jaapia</taxon>
    </lineage>
</organism>
<dbReference type="EMBL" id="KL197711">
    <property type="protein sequence ID" value="KDQ62530.1"/>
    <property type="molecule type" value="Genomic_DNA"/>
</dbReference>
<keyword evidence="3" id="KW-1185">Reference proteome</keyword>
<feature type="compositionally biased region" description="Low complexity" evidence="1">
    <location>
        <begin position="49"/>
        <end position="67"/>
    </location>
</feature>
<evidence type="ECO:0000313" key="3">
    <source>
        <dbReference type="Proteomes" id="UP000027265"/>
    </source>
</evidence>
<dbReference type="HOGENOM" id="CLU_059784_0_0_1"/>
<dbReference type="InParanoid" id="A0A067Q8P4"/>
<feature type="compositionally biased region" description="Low complexity" evidence="1">
    <location>
        <begin position="219"/>
        <end position="238"/>
    </location>
</feature>
<gene>
    <name evidence="2" type="ORF">JAAARDRAFT_30430</name>
</gene>
<protein>
    <recommendedName>
        <fullName evidence="4">C2H2-type domain-containing protein</fullName>
    </recommendedName>
</protein>
<evidence type="ECO:0000256" key="1">
    <source>
        <dbReference type="SAM" id="MobiDB-lite"/>
    </source>
</evidence>
<feature type="compositionally biased region" description="Acidic residues" evidence="1">
    <location>
        <begin position="180"/>
        <end position="199"/>
    </location>
</feature>